<gene>
    <name evidence="2" type="ORF">L227DRAFT_202170</name>
</gene>
<evidence type="ECO:0000256" key="1">
    <source>
        <dbReference type="SAM" id="Phobius"/>
    </source>
</evidence>
<dbReference type="AlphaFoldDB" id="A0A5C2S3D1"/>
<keyword evidence="1" id="KW-0472">Membrane</keyword>
<dbReference type="Proteomes" id="UP000313359">
    <property type="component" value="Unassembled WGS sequence"/>
</dbReference>
<keyword evidence="1" id="KW-0812">Transmembrane</keyword>
<proteinExistence type="predicted"/>
<evidence type="ECO:0000313" key="2">
    <source>
        <dbReference type="EMBL" id="RPD57961.1"/>
    </source>
</evidence>
<dbReference type="EMBL" id="ML122278">
    <property type="protein sequence ID" value="RPD57961.1"/>
    <property type="molecule type" value="Genomic_DNA"/>
</dbReference>
<sequence length="347" mass="39180">MMESTAPMFKKTYCIELTRPSLVCLAILGTCLVAGLWVYRRRTARLHKSSGESGRHTLEIVYLPSHDDDDDYAARKAAAWATPPGIVKEPMYIPPEPYRELGNVEKLADDPLMVDLVDRLMFWRLHARPFFPNLPWNPLKISDCLVTAVKRVLKMHPDRDVAILPYFDLGDPEEHDATPEFSATKAPDESERKPVRSVRYAVLHYPAGDESLRGQLLDMPEGALYTLRTRQDISCCIVMEAEERRELGVLGYRQDVIAAASTLMSHTALAEVRTCVSDGESWMFGCLRKRPDGRRAYLDMDYVQHVEDVPSWSSSADHTFRSRLGVVVGMLAGWIDAVPPFIGQTID</sequence>
<accession>A0A5C2S3D1</accession>
<keyword evidence="3" id="KW-1185">Reference proteome</keyword>
<name>A0A5C2S3D1_9APHY</name>
<dbReference type="OrthoDB" id="3144838at2759"/>
<keyword evidence="1" id="KW-1133">Transmembrane helix</keyword>
<organism evidence="2 3">
    <name type="scientific">Lentinus tigrinus ALCF2SS1-6</name>
    <dbReference type="NCBI Taxonomy" id="1328759"/>
    <lineage>
        <taxon>Eukaryota</taxon>
        <taxon>Fungi</taxon>
        <taxon>Dikarya</taxon>
        <taxon>Basidiomycota</taxon>
        <taxon>Agaricomycotina</taxon>
        <taxon>Agaricomycetes</taxon>
        <taxon>Polyporales</taxon>
        <taxon>Polyporaceae</taxon>
        <taxon>Lentinus</taxon>
    </lineage>
</organism>
<feature type="transmembrane region" description="Helical" evidence="1">
    <location>
        <begin position="20"/>
        <end position="39"/>
    </location>
</feature>
<evidence type="ECO:0000313" key="3">
    <source>
        <dbReference type="Proteomes" id="UP000313359"/>
    </source>
</evidence>
<reference evidence="2" key="1">
    <citation type="journal article" date="2018" name="Genome Biol. Evol.">
        <title>Genomics and development of Lentinus tigrinus, a white-rot wood-decaying mushroom with dimorphic fruiting bodies.</title>
        <authorList>
            <person name="Wu B."/>
            <person name="Xu Z."/>
            <person name="Knudson A."/>
            <person name="Carlson A."/>
            <person name="Chen N."/>
            <person name="Kovaka S."/>
            <person name="LaButti K."/>
            <person name="Lipzen A."/>
            <person name="Pennachio C."/>
            <person name="Riley R."/>
            <person name="Schakwitz W."/>
            <person name="Umezawa K."/>
            <person name="Ohm R.A."/>
            <person name="Grigoriev I.V."/>
            <person name="Nagy L.G."/>
            <person name="Gibbons J."/>
            <person name="Hibbett D."/>
        </authorList>
    </citation>
    <scope>NUCLEOTIDE SEQUENCE [LARGE SCALE GENOMIC DNA]</scope>
    <source>
        <strain evidence="2">ALCF2SS1-6</strain>
    </source>
</reference>
<protein>
    <submittedName>
        <fullName evidence="2">Uncharacterized protein</fullName>
    </submittedName>
</protein>